<evidence type="ECO:0000256" key="7">
    <source>
        <dbReference type="PROSITE-ProRule" id="PRU01373"/>
    </source>
</evidence>
<feature type="chain" id="PRO_5021803679" evidence="8">
    <location>
        <begin position="42"/>
        <end position="442"/>
    </location>
</feature>
<keyword evidence="5 7" id="KW-0573">Peptidoglycan synthesis</keyword>
<dbReference type="CDD" id="cd16913">
    <property type="entry name" value="YkuD_like"/>
    <property type="match status" value="1"/>
</dbReference>
<comment type="pathway">
    <text evidence="1 7">Cell wall biogenesis; peptidoglycan biosynthesis.</text>
</comment>
<evidence type="ECO:0000313" key="11">
    <source>
        <dbReference type="Proteomes" id="UP000321857"/>
    </source>
</evidence>
<gene>
    <name evidence="10" type="ORF">FMM02_02750</name>
</gene>
<evidence type="ECO:0000256" key="3">
    <source>
        <dbReference type="ARBA" id="ARBA00022679"/>
    </source>
</evidence>
<reference evidence="10 11" key="1">
    <citation type="submission" date="2019-07" db="EMBL/GenBank/DDBJ databases">
        <title>Sphingomonas AE3 Genome sequencing and assembly.</title>
        <authorList>
            <person name="Kim H."/>
        </authorList>
    </citation>
    <scope>NUCLEOTIDE SEQUENCE [LARGE SCALE GENOMIC DNA]</scope>
    <source>
        <strain evidence="10 11">AE3</strain>
    </source>
</reference>
<dbReference type="InterPro" id="IPR005490">
    <property type="entry name" value="LD_TPept_cat_dom"/>
</dbReference>
<keyword evidence="4 7" id="KW-0133">Cell shape</keyword>
<dbReference type="InterPro" id="IPR052905">
    <property type="entry name" value="LD-transpeptidase_YkuD-like"/>
</dbReference>
<dbReference type="OrthoDB" id="9778545at2"/>
<dbReference type="GO" id="GO:0016740">
    <property type="term" value="F:transferase activity"/>
    <property type="evidence" value="ECO:0007669"/>
    <property type="project" value="UniProtKB-KW"/>
</dbReference>
<dbReference type="EMBL" id="CP041659">
    <property type="protein sequence ID" value="QDP18975.1"/>
    <property type="molecule type" value="Genomic_DNA"/>
</dbReference>
<dbReference type="PANTHER" id="PTHR41533:SF1">
    <property type="entry name" value="L,D-TRANSPEPTIDASE YCBB-RELATED"/>
    <property type="match status" value="1"/>
</dbReference>
<dbReference type="GO" id="GO:0008360">
    <property type="term" value="P:regulation of cell shape"/>
    <property type="evidence" value="ECO:0007669"/>
    <property type="project" value="UniProtKB-UniRule"/>
</dbReference>
<feature type="active site" description="Nucleophile" evidence="7">
    <location>
        <position position="366"/>
    </location>
</feature>
<evidence type="ECO:0000256" key="6">
    <source>
        <dbReference type="ARBA" id="ARBA00023316"/>
    </source>
</evidence>
<evidence type="ECO:0000256" key="5">
    <source>
        <dbReference type="ARBA" id="ARBA00022984"/>
    </source>
</evidence>
<name>A0A516IPX4_9SPHN</name>
<feature type="active site" description="Proton donor/acceptor" evidence="7">
    <location>
        <position position="347"/>
    </location>
</feature>
<feature type="signal peptide" evidence="8">
    <location>
        <begin position="1"/>
        <end position="41"/>
    </location>
</feature>
<evidence type="ECO:0000256" key="8">
    <source>
        <dbReference type="SAM" id="SignalP"/>
    </source>
</evidence>
<dbReference type="AlphaFoldDB" id="A0A516IPX4"/>
<organism evidence="10 11">
    <name type="scientific">Sphingomonas xanthus</name>
    <dbReference type="NCBI Taxonomy" id="2594473"/>
    <lineage>
        <taxon>Bacteria</taxon>
        <taxon>Pseudomonadati</taxon>
        <taxon>Pseudomonadota</taxon>
        <taxon>Alphaproteobacteria</taxon>
        <taxon>Sphingomonadales</taxon>
        <taxon>Sphingomonadaceae</taxon>
        <taxon>Sphingomonas</taxon>
    </lineage>
</organism>
<sequence length="442" mass="47865">MANRTVFGWSCKPAGCSARPAGFAFLAAASLATGLPAPAKAAPAAPLEERSSAEGPAWFGWGDDAAALALIEQLETAGLDGLDPSRFDLPGLKRAVRDAGNGKMSAVSRASKALDRALVRYVNALRAQPPRGWTINDRDAVAQAPSADRLLADAASAPDLAEWVRAMPWMHSSYASLRRALADADTRGDTRAAALLRLNLDRARMLPGGGRYVLVNTAAQRLYMVDDGKVIDQMRVVVGKKEQPTPQMAATIKFTALNPYWNVPPDLTAERIAPHVLKQGPAYLRQLGYVVLSDWSDQAVAVDPATIDWQGVANGRIQIRVRQDPGPHNSMGRMKFMFPNPQGIYLHDTPNKELLNEDARLFSGGCVRLEDASRLARWLHGRDLEVPTAEAEQPVALDRPIPVYLVYQTAVPSGGDVVFHDDIYGEDAAQLAALAEPRWAAR</sequence>
<dbReference type="Pfam" id="PF20142">
    <property type="entry name" value="Scaffold"/>
    <property type="match status" value="1"/>
</dbReference>
<dbReference type="KEGG" id="sxa:FMM02_02750"/>
<protein>
    <submittedName>
        <fullName evidence="10">L,D-transpeptidase family protein</fullName>
    </submittedName>
</protein>
<dbReference type="PANTHER" id="PTHR41533">
    <property type="entry name" value="L,D-TRANSPEPTIDASE HI_1667-RELATED"/>
    <property type="match status" value="1"/>
</dbReference>
<dbReference type="PROSITE" id="PS52029">
    <property type="entry name" value="LD_TPASE"/>
    <property type="match status" value="1"/>
</dbReference>
<proteinExistence type="inferred from homology"/>
<dbReference type="Pfam" id="PF03734">
    <property type="entry name" value="YkuD"/>
    <property type="match status" value="1"/>
</dbReference>
<dbReference type="SUPFAM" id="SSF141523">
    <property type="entry name" value="L,D-transpeptidase catalytic domain-like"/>
    <property type="match status" value="1"/>
</dbReference>
<dbReference type="RefSeq" id="WP_147493434.1">
    <property type="nucleotide sequence ID" value="NZ_CP041659.1"/>
</dbReference>
<dbReference type="Gene3D" id="2.40.440.10">
    <property type="entry name" value="L,D-transpeptidase catalytic domain-like"/>
    <property type="match status" value="1"/>
</dbReference>
<dbReference type="InterPro" id="IPR038063">
    <property type="entry name" value="Transpep_catalytic_dom"/>
</dbReference>
<dbReference type="UniPathway" id="UPA00219"/>
<keyword evidence="11" id="KW-1185">Reference proteome</keyword>
<evidence type="ECO:0000313" key="10">
    <source>
        <dbReference type="EMBL" id="QDP18975.1"/>
    </source>
</evidence>
<evidence type="ECO:0000256" key="4">
    <source>
        <dbReference type="ARBA" id="ARBA00022960"/>
    </source>
</evidence>
<feature type="domain" description="L,D-TPase catalytic" evidence="9">
    <location>
        <begin position="211"/>
        <end position="387"/>
    </location>
</feature>
<dbReference type="Proteomes" id="UP000321857">
    <property type="component" value="Chromosome"/>
</dbReference>
<evidence type="ECO:0000259" key="9">
    <source>
        <dbReference type="PROSITE" id="PS52029"/>
    </source>
</evidence>
<dbReference type="GO" id="GO:0009252">
    <property type="term" value="P:peptidoglycan biosynthetic process"/>
    <property type="evidence" value="ECO:0007669"/>
    <property type="project" value="UniProtKB-UniPathway"/>
</dbReference>
<evidence type="ECO:0000256" key="2">
    <source>
        <dbReference type="ARBA" id="ARBA00005992"/>
    </source>
</evidence>
<evidence type="ECO:0000256" key="1">
    <source>
        <dbReference type="ARBA" id="ARBA00004752"/>
    </source>
</evidence>
<dbReference type="GO" id="GO:0071555">
    <property type="term" value="P:cell wall organization"/>
    <property type="evidence" value="ECO:0007669"/>
    <property type="project" value="UniProtKB-UniRule"/>
</dbReference>
<comment type="similarity">
    <text evidence="2">Belongs to the YkuD family.</text>
</comment>
<accession>A0A516IPX4</accession>
<keyword evidence="6 7" id="KW-0961">Cell wall biogenesis/degradation</keyword>
<keyword evidence="3" id="KW-0808">Transferase</keyword>
<dbReference type="InterPro" id="IPR045380">
    <property type="entry name" value="LD_TPept_scaffold_dom"/>
</dbReference>
<dbReference type="GO" id="GO:0004180">
    <property type="term" value="F:carboxypeptidase activity"/>
    <property type="evidence" value="ECO:0007669"/>
    <property type="project" value="UniProtKB-ARBA"/>
</dbReference>
<keyword evidence="8" id="KW-0732">Signal</keyword>